<name>A0A4Y2VJD5_ARAVE</name>
<accession>A0A4Y2VJD5</accession>
<dbReference type="EMBL" id="BGPR01046805">
    <property type="protein sequence ID" value="GBO23750.1"/>
    <property type="molecule type" value="Genomic_DNA"/>
</dbReference>
<keyword evidence="2" id="KW-1185">Reference proteome</keyword>
<organism evidence="1 2">
    <name type="scientific">Araneus ventricosus</name>
    <name type="common">Orbweaver spider</name>
    <name type="synonym">Epeira ventricosa</name>
    <dbReference type="NCBI Taxonomy" id="182803"/>
    <lineage>
        <taxon>Eukaryota</taxon>
        <taxon>Metazoa</taxon>
        <taxon>Ecdysozoa</taxon>
        <taxon>Arthropoda</taxon>
        <taxon>Chelicerata</taxon>
        <taxon>Arachnida</taxon>
        <taxon>Araneae</taxon>
        <taxon>Araneomorphae</taxon>
        <taxon>Entelegynae</taxon>
        <taxon>Araneoidea</taxon>
        <taxon>Araneidae</taxon>
        <taxon>Araneus</taxon>
    </lineage>
</organism>
<gene>
    <name evidence="1" type="ORF">AVEN_127232_1</name>
</gene>
<dbReference type="Proteomes" id="UP000499080">
    <property type="component" value="Unassembled WGS sequence"/>
</dbReference>
<protein>
    <submittedName>
        <fullName evidence="1">Uncharacterized protein</fullName>
    </submittedName>
</protein>
<sequence length="65" mass="7228">MTKWALLKQDTSSLVGLRLSIHHRSTPKHVFDVKTRPELELCGAENWISTSSSGLMRHKSTPAGV</sequence>
<evidence type="ECO:0000313" key="1">
    <source>
        <dbReference type="EMBL" id="GBO23750.1"/>
    </source>
</evidence>
<dbReference type="AlphaFoldDB" id="A0A4Y2VJD5"/>
<reference evidence="1 2" key="1">
    <citation type="journal article" date="2019" name="Sci. Rep.">
        <title>Orb-weaving spider Araneus ventricosus genome elucidates the spidroin gene catalogue.</title>
        <authorList>
            <person name="Kono N."/>
            <person name="Nakamura H."/>
            <person name="Ohtoshi R."/>
            <person name="Moran D.A.P."/>
            <person name="Shinohara A."/>
            <person name="Yoshida Y."/>
            <person name="Fujiwara M."/>
            <person name="Mori M."/>
            <person name="Tomita M."/>
            <person name="Arakawa K."/>
        </authorList>
    </citation>
    <scope>NUCLEOTIDE SEQUENCE [LARGE SCALE GENOMIC DNA]</scope>
</reference>
<comment type="caution">
    <text evidence="1">The sequence shown here is derived from an EMBL/GenBank/DDBJ whole genome shotgun (WGS) entry which is preliminary data.</text>
</comment>
<evidence type="ECO:0000313" key="2">
    <source>
        <dbReference type="Proteomes" id="UP000499080"/>
    </source>
</evidence>
<feature type="non-terminal residue" evidence="1">
    <location>
        <position position="65"/>
    </location>
</feature>
<proteinExistence type="predicted"/>